<evidence type="ECO:0000313" key="1">
    <source>
        <dbReference type="EMBL" id="PWR20410.1"/>
    </source>
</evidence>
<accession>A0A317E2M2</accession>
<keyword evidence="2" id="KW-1185">Reference proteome</keyword>
<organism evidence="1 2">
    <name type="scientific">Zavarzinia aquatilis</name>
    <dbReference type="NCBI Taxonomy" id="2211142"/>
    <lineage>
        <taxon>Bacteria</taxon>
        <taxon>Pseudomonadati</taxon>
        <taxon>Pseudomonadota</taxon>
        <taxon>Alphaproteobacteria</taxon>
        <taxon>Rhodospirillales</taxon>
        <taxon>Zavarziniaceae</taxon>
        <taxon>Zavarzinia</taxon>
    </lineage>
</organism>
<name>A0A317E2M2_9PROT</name>
<gene>
    <name evidence="1" type="ORF">DKG74_15515</name>
</gene>
<dbReference type="SUPFAM" id="SSF74650">
    <property type="entry name" value="Galactose mutarotase-like"/>
    <property type="match status" value="1"/>
</dbReference>
<dbReference type="InterPro" id="IPR014718">
    <property type="entry name" value="GH-type_carb-bd"/>
</dbReference>
<sequence>MTETIDIAAGPWSARILRFGAELAALSYRGWGDILWPATDPWRRHAPNLFPIVGKLAGDRLRHGGQVYSFGQHGFARDRDFTVIEAGVDHCRLRLSDDDETRARYPFAFTLDLVYRIDASGLSVTYEVGNPGGEVLPASVGAHPAFLWPLDPGAAKTAHHLLFDEAEPAPVRRLEGGLLSPTLHETPIRGRRLDLADALFVDDALILDAPVSRGLVFGGPGRAIRFSWAGFGQLGLWMKPGAGWLCIEPWAGFASPLGFDGEFADKPGVFLVAPGETREFSYRVEAISPGA</sequence>
<dbReference type="EMBL" id="QGLE01000009">
    <property type="protein sequence ID" value="PWR20410.1"/>
    <property type="molecule type" value="Genomic_DNA"/>
</dbReference>
<dbReference type="OrthoDB" id="9795355at2"/>
<evidence type="ECO:0000313" key="2">
    <source>
        <dbReference type="Proteomes" id="UP000245461"/>
    </source>
</evidence>
<dbReference type="GO" id="GO:0016853">
    <property type="term" value="F:isomerase activity"/>
    <property type="evidence" value="ECO:0007669"/>
    <property type="project" value="InterPro"/>
</dbReference>
<dbReference type="InterPro" id="IPR037481">
    <property type="entry name" value="LacX"/>
</dbReference>
<reference evidence="1 2" key="1">
    <citation type="submission" date="2018-05" db="EMBL/GenBank/DDBJ databases">
        <title>Zavarzinia sp. HR-AS.</title>
        <authorList>
            <person name="Lee Y."/>
            <person name="Jeon C.O."/>
        </authorList>
    </citation>
    <scope>NUCLEOTIDE SEQUENCE [LARGE SCALE GENOMIC DNA]</scope>
    <source>
        <strain evidence="1 2">HR-AS</strain>
    </source>
</reference>
<dbReference type="Gene3D" id="2.70.98.10">
    <property type="match status" value="1"/>
</dbReference>
<dbReference type="Proteomes" id="UP000245461">
    <property type="component" value="Unassembled WGS sequence"/>
</dbReference>
<dbReference type="AlphaFoldDB" id="A0A317E2M2"/>
<dbReference type="Pfam" id="PF01263">
    <property type="entry name" value="Aldose_epim"/>
    <property type="match status" value="1"/>
</dbReference>
<comment type="caution">
    <text evidence="1">The sequence shown here is derived from an EMBL/GenBank/DDBJ whole genome shotgun (WGS) entry which is preliminary data.</text>
</comment>
<dbReference type="InterPro" id="IPR008183">
    <property type="entry name" value="Aldose_1/G6P_1-epimerase"/>
</dbReference>
<dbReference type="GO" id="GO:0030246">
    <property type="term" value="F:carbohydrate binding"/>
    <property type="evidence" value="ECO:0007669"/>
    <property type="project" value="InterPro"/>
</dbReference>
<protein>
    <submittedName>
        <fullName evidence="1">Aldose epimerase</fullName>
    </submittedName>
</protein>
<proteinExistence type="predicted"/>
<dbReference type="RefSeq" id="WP_109907084.1">
    <property type="nucleotide sequence ID" value="NZ_QGLE01000009.1"/>
</dbReference>
<dbReference type="CDD" id="cd09024">
    <property type="entry name" value="Aldose_epim_lacX"/>
    <property type="match status" value="1"/>
</dbReference>
<dbReference type="InterPro" id="IPR011013">
    <property type="entry name" value="Gal_mutarotase_sf_dom"/>
</dbReference>
<dbReference type="GO" id="GO:0005975">
    <property type="term" value="P:carbohydrate metabolic process"/>
    <property type="evidence" value="ECO:0007669"/>
    <property type="project" value="InterPro"/>
</dbReference>